<evidence type="ECO:0000256" key="1">
    <source>
        <dbReference type="ARBA" id="ARBA00007967"/>
    </source>
</evidence>
<protein>
    <recommendedName>
        <fullName evidence="8">S-adenosylmethionine-dependent methyltransferase</fullName>
    </recommendedName>
</protein>
<evidence type="ECO:0008006" key="8">
    <source>
        <dbReference type="Google" id="ProtNLM"/>
    </source>
</evidence>
<evidence type="ECO:0000313" key="7">
    <source>
        <dbReference type="Proteomes" id="UP001318860"/>
    </source>
</evidence>
<proteinExistence type="inferred from homology"/>
<dbReference type="InterPro" id="IPR029063">
    <property type="entry name" value="SAM-dependent_MTases_sf"/>
</dbReference>
<comment type="caution">
    <text evidence="6">The sequence shown here is derived from an EMBL/GenBank/DDBJ whole genome shotgun (WGS) entry which is preliminary data.</text>
</comment>
<dbReference type="SUPFAM" id="SSF53335">
    <property type="entry name" value="S-adenosyl-L-methionine-dependent methyltransferases"/>
    <property type="match status" value="1"/>
</dbReference>
<keyword evidence="2" id="KW-0489">Methyltransferase</keyword>
<dbReference type="EMBL" id="JABTTQ020001025">
    <property type="protein sequence ID" value="KAK6136590.1"/>
    <property type="molecule type" value="Genomic_DNA"/>
</dbReference>
<keyword evidence="4" id="KW-0479">Metal-binding</keyword>
<comment type="similarity">
    <text evidence="1">Belongs to the methyltransferase superfamily. Type-7 methyltransferase family.</text>
</comment>
<gene>
    <name evidence="6" type="ORF">DH2020_029660</name>
</gene>
<dbReference type="Pfam" id="PF03492">
    <property type="entry name" value="Methyltransf_7"/>
    <property type="match status" value="1"/>
</dbReference>
<dbReference type="Gene3D" id="3.40.50.150">
    <property type="entry name" value="Vaccinia Virus protein VP39"/>
    <property type="match status" value="1"/>
</dbReference>
<keyword evidence="5" id="KW-0460">Magnesium</keyword>
<accession>A0ABR0VQH6</accession>
<evidence type="ECO:0000256" key="2">
    <source>
        <dbReference type="ARBA" id="ARBA00022603"/>
    </source>
</evidence>
<dbReference type="Gene3D" id="1.10.1200.270">
    <property type="entry name" value="Methyltransferase, alpha-helical capping domain"/>
    <property type="match status" value="1"/>
</dbReference>
<keyword evidence="3" id="KW-0808">Transferase</keyword>
<reference evidence="6 7" key="1">
    <citation type="journal article" date="2021" name="Comput. Struct. Biotechnol. J.">
        <title>De novo genome assembly of the potent medicinal plant Rehmannia glutinosa using nanopore technology.</title>
        <authorList>
            <person name="Ma L."/>
            <person name="Dong C."/>
            <person name="Song C."/>
            <person name="Wang X."/>
            <person name="Zheng X."/>
            <person name="Niu Y."/>
            <person name="Chen S."/>
            <person name="Feng W."/>
        </authorList>
    </citation>
    <scope>NUCLEOTIDE SEQUENCE [LARGE SCALE GENOMIC DNA]</scope>
    <source>
        <strain evidence="6">DH-2019</strain>
    </source>
</reference>
<dbReference type="InterPro" id="IPR042086">
    <property type="entry name" value="MeTrfase_capping"/>
</dbReference>
<evidence type="ECO:0000313" key="6">
    <source>
        <dbReference type="EMBL" id="KAK6136590.1"/>
    </source>
</evidence>
<name>A0ABR0VQH6_REHGL</name>
<organism evidence="6 7">
    <name type="scientific">Rehmannia glutinosa</name>
    <name type="common">Chinese foxglove</name>
    <dbReference type="NCBI Taxonomy" id="99300"/>
    <lineage>
        <taxon>Eukaryota</taxon>
        <taxon>Viridiplantae</taxon>
        <taxon>Streptophyta</taxon>
        <taxon>Embryophyta</taxon>
        <taxon>Tracheophyta</taxon>
        <taxon>Spermatophyta</taxon>
        <taxon>Magnoliopsida</taxon>
        <taxon>eudicotyledons</taxon>
        <taxon>Gunneridae</taxon>
        <taxon>Pentapetalae</taxon>
        <taxon>asterids</taxon>
        <taxon>lamiids</taxon>
        <taxon>Lamiales</taxon>
        <taxon>Orobanchaceae</taxon>
        <taxon>Rehmannieae</taxon>
        <taxon>Rehmannia</taxon>
    </lineage>
</organism>
<evidence type="ECO:0000256" key="3">
    <source>
        <dbReference type="ARBA" id="ARBA00022679"/>
    </source>
</evidence>
<evidence type="ECO:0000256" key="5">
    <source>
        <dbReference type="ARBA" id="ARBA00022842"/>
    </source>
</evidence>
<keyword evidence="7" id="KW-1185">Reference proteome</keyword>
<sequence>MMKEALIQNLDIKKLLSGSTTFTIVDLGCSVGPNTLFAMENIIEIVENKYHSERLGSKKLEFQVFFNDLTANDFNTLFASLPDERKKYFAAGVPGSFFTRLFPCSSIHIAYSSSSLHWLSKLPVELQDKNSPAWNPGRIHYTGAPEAVVRAYANQFEEDMVMFLNARSQEIVGGGMIVILMPGVPDGVLTHDVGIALTFLGSILMDMVQEGLLKQDQVDLFNFPHVYPSVKEMTRLVEKNGCFEIIKMEQRNARTNTEAPIDIESAIMHLRAFTQESVANHMGTQIVDQLFTKALQQKSRFSYMLYSSGIEIGVQLFSLLKRK</sequence>
<dbReference type="Proteomes" id="UP001318860">
    <property type="component" value="Unassembled WGS sequence"/>
</dbReference>
<dbReference type="InterPro" id="IPR005299">
    <property type="entry name" value="MeTrfase_7"/>
</dbReference>
<evidence type="ECO:0000256" key="4">
    <source>
        <dbReference type="ARBA" id="ARBA00022723"/>
    </source>
</evidence>
<dbReference type="PANTHER" id="PTHR31009">
    <property type="entry name" value="S-ADENOSYL-L-METHIONINE:CARBOXYL METHYLTRANSFERASE FAMILY PROTEIN"/>
    <property type="match status" value="1"/>
</dbReference>